<feature type="transmembrane region" description="Helical" evidence="1">
    <location>
        <begin position="44"/>
        <end position="62"/>
    </location>
</feature>
<accession>A0AAD4N402</accession>
<evidence type="ECO:0000313" key="2">
    <source>
        <dbReference type="EMBL" id="KAI1714907.1"/>
    </source>
</evidence>
<feature type="transmembrane region" description="Helical" evidence="1">
    <location>
        <begin position="109"/>
        <end position="130"/>
    </location>
</feature>
<dbReference type="EMBL" id="JAKKPZ010000012">
    <property type="protein sequence ID" value="KAI1714907.1"/>
    <property type="molecule type" value="Genomic_DNA"/>
</dbReference>
<evidence type="ECO:0000256" key="1">
    <source>
        <dbReference type="SAM" id="Phobius"/>
    </source>
</evidence>
<proteinExistence type="predicted"/>
<keyword evidence="1" id="KW-1133">Transmembrane helix</keyword>
<organism evidence="2 3">
    <name type="scientific">Ditylenchus destructor</name>
    <dbReference type="NCBI Taxonomy" id="166010"/>
    <lineage>
        <taxon>Eukaryota</taxon>
        <taxon>Metazoa</taxon>
        <taxon>Ecdysozoa</taxon>
        <taxon>Nematoda</taxon>
        <taxon>Chromadorea</taxon>
        <taxon>Rhabditida</taxon>
        <taxon>Tylenchina</taxon>
        <taxon>Tylenchomorpha</taxon>
        <taxon>Sphaerularioidea</taxon>
        <taxon>Anguinidae</taxon>
        <taxon>Anguininae</taxon>
        <taxon>Ditylenchus</taxon>
    </lineage>
</organism>
<dbReference type="AlphaFoldDB" id="A0AAD4N402"/>
<protein>
    <submittedName>
        <fullName evidence="2">Uncharacterized protein</fullName>
    </submittedName>
</protein>
<name>A0AAD4N402_9BILA</name>
<feature type="transmembrane region" description="Helical" evidence="1">
    <location>
        <begin position="74"/>
        <end position="97"/>
    </location>
</feature>
<keyword evidence="1" id="KW-0812">Transmembrane</keyword>
<comment type="caution">
    <text evidence="2">The sequence shown here is derived from an EMBL/GenBank/DDBJ whole genome shotgun (WGS) entry which is preliminary data.</text>
</comment>
<keyword evidence="3" id="KW-1185">Reference proteome</keyword>
<evidence type="ECO:0000313" key="3">
    <source>
        <dbReference type="Proteomes" id="UP001201812"/>
    </source>
</evidence>
<reference evidence="2" key="1">
    <citation type="submission" date="2022-01" db="EMBL/GenBank/DDBJ databases">
        <title>Genome Sequence Resource for Two Populations of Ditylenchus destructor, the Migratory Endoparasitic Phytonematode.</title>
        <authorList>
            <person name="Zhang H."/>
            <person name="Lin R."/>
            <person name="Xie B."/>
        </authorList>
    </citation>
    <scope>NUCLEOTIDE SEQUENCE</scope>
    <source>
        <strain evidence="2">BazhouSP</strain>
    </source>
</reference>
<gene>
    <name evidence="2" type="ORF">DdX_08178</name>
</gene>
<keyword evidence="1" id="KW-0472">Membrane</keyword>
<feature type="transmembrane region" description="Helical" evidence="1">
    <location>
        <begin position="150"/>
        <end position="182"/>
    </location>
</feature>
<dbReference type="Proteomes" id="UP001201812">
    <property type="component" value="Unassembled WGS sequence"/>
</dbReference>
<sequence>MVEPVGGIETSSRNNFYVDIASLTDNANKPLLCCKSHPEYCAKMVALVGIALSPIWAFYTGLNMVFYEPEHSTLAIWLSTISCCVAIISYSCIFMAVNARKRWLYLPFLVYNAYSIIARLVYSGFMIFALCSDEIWVKIKRDHEKNQNSLVLMIVFCLIINLLKILLNIWFELIIMCAYRYAKFNHRGFQRQVDDE</sequence>